<dbReference type="EMBL" id="CZAL01000002">
    <property type="protein sequence ID" value="CUO78344.1"/>
    <property type="molecule type" value="Genomic_DNA"/>
</dbReference>
<sequence>MTMTMDELMKVLDMQEDILQFTHFTNADAWELGTMILMEARRRGAQVGIMIRRSNGEVVFQYCDNGITPHNVELMRRKSNSVLLTERSSLQLYMAATNAPESVKQMVLDPKEYAMLGGGFPICVEEVGVVATVAVSGMGQVSDHDVIVKCISKYLHIDEVPRIRTV</sequence>
<dbReference type="AlphaFoldDB" id="A0A174DZC4"/>
<dbReference type="InterPro" id="IPR005624">
    <property type="entry name" value="PduO/GlcC-like"/>
</dbReference>
<dbReference type="InterPro" id="IPR010371">
    <property type="entry name" value="YBR137W-like"/>
</dbReference>
<gene>
    <name evidence="1" type="ORF">ERS852406_01667</name>
    <name evidence="2" type="ORF">ERS852498_00466</name>
</gene>
<reference evidence="3 4" key="1">
    <citation type="submission" date="2015-09" db="EMBL/GenBank/DDBJ databases">
        <authorList>
            <consortium name="Pathogen Informatics"/>
        </authorList>
    </citation>
    <scope>NUCLEOTIDE SEQUENCE [LARGE SCALE GENOMIC DNA]</scope>
    <source>
        <strain evidence="1 3">2789STDY5608849</strain>
        <strain evidence="2 4">2789STDY5834885</strain>
    </source>
</reference>
<dbReference type="Pfam" id="PF03928">
    <property type="entry name" value="HbpS-like"/>
    <property type="match status" value="1"/>
</dbReference>
<proteinExistence type="predicted"/>
<organism evidence="1 3">
    <name type="scientific">Fusicatenibacter saccharivorans</name>
    <dbReference type="NCBI Taxonomy" id="1150298"/>
    <lineage>
        <taxon>Bacteria</taxon>
        <taxon>Bacillati</taxon>
        <taxon>Bacillota</taxon>
        <taxon>Clostridia</taxon>
        <taxon>Lachnospirales</taxon>
        <taxon>Lachnospiraceae</taxon>
        <taxon>Fusicatenibacter</taxon>
    </lineage>
</organism>
<evidence type="ECO:0000313" key="1">
    <source>
        <dbReference type="EMBL" id="CUO29536.1"/>
    </source>
</evidence>
<dbReference type="PANTHER" id="PTHR28255">
    <property type="match status" value="1"/>
</dbReference>
<protein>
    <submittedName>
        <fullName evidence="1">Uncharacterized conserved protein</fullName>
    </submittedName>
</protein>
<dbReference type="STRING" id="1150298.ERS852406_01667"/>
<dbReference type="Gene3D" id="3.30.450.150">
    <property type="entry name" value="Haem-degrading domain"/>
    <property type="match status" value="1"/>
</dbReference>
<dbReference type="RefSeq" id="WP_022461366.1">
    <property type="nucleotide sequence ID" value="NZ_CABJFB010000002.1"/>
</dbReference>
<evidence type="ECO:0000313" key="4">
    <source>
        <dbReference type="Proteomes" id="UP000095709"/>
    </source>
</evidence>
<dbReference type="InterPro" id="IPR038084">
    <property type="entry name" value="PduO/GlcC-like_sf"/>
</dbReference>
<dbReference type="Proteomes" id="UP000095709">
    <property type="component" value="Unassembled WGS sequence"/>
</dbReference>
<evidence type="ECO:0000313" key="2">
    <source>
        <dbReference type="EMBL" id="CUO78344.1"/>
    </source>
</evidence>
<dbReference type="GeneID" id="79856303"/>
<dbReference type="Proteomes" id="UP000095706">
    <property type="component" value="Unassembled WGS sequence"/>
</dbReference>
<accession>A0A174DZC4</accession>
<evidence type="ECO:0000313" key="3">
    <source>
        <dbReference type="Proteomes" id="UP000095706"/>
    </source>
</evidence>
<dbReference type="EMBL" id="CYYV01000007">
    <property type="protein sequence ID" value="CUO29536.1"/>
    <property type="molecule type" value="Genomic_DNA"/>
</dbReference>
<dbReference type="PANTHER" id="PTHR28255:SF1">
    <property type="entry name" value="UPF0303 PROTEIN YBR137W"/>
    <property type="match status" value="1"/>
</dbReference>
<dbReference type="SUPFAM" id="SSF143744">
    <property type="entry name" value="GlcG-like"/>
    <property type="match status" value="1"/>
</dbReference>
<name>A0A174DZC4_9FIRM</name>